<sequence length="109" mass="11581">MTPAARVCNFSRRSSADSEAVLRRATARRGSWGTHQRGSWAADAVFYIFGSHVLADTASTSISLVFATAKDSRACRPTPRNGWIKTAPRIAGGDPPPSGPLPRAVPCCP</sequence>
<organism evidence="2 3">
    <name type="scientific">Trypanosoma conorhini</name>
    <dbReference type="NCBI Taxonomy" id="83891"/>
    <lineage>
        <taxon>Eukaryota</taxon>
        <taxon>Discoba</taxon>
        <taxon>Euglenozoa</taxon>
        <taxon>Kinetoplastea</taxon>
        <taxon>Metakinetoplastina</taxon>
        <taxon>Trypanosomatida</taxon>
        <taxon>Trypanosomatidae</taxon>
        <taxon>Trypanosoma</taxon>
    </lineage>
</organism>
<evidence type="ECO:0000313" key="2">
    <source>
        <dbReference type="EMBL" id="RNE98104.1"/>
    </source>
</evidence>
<comment type="caution">
    <text evidence="2">The sequence shown here is derived from an EMBL/GenBank/DDBJ whole genome shotgun (WGS) entry which is preliminary data.</text>
</comment>
<evidence type="ECO:0000256" key="1">
    <source>
        <dbReference type="SAM" id="MobiDB-lite"/>
    </source>
</evidence>
<gene>
    <name evidence="2" type="ORF">Tco025E_09294</name>
</gene>
<evidence type="ECO:0000313" key="3">
    <source>
        <dbReference type="Proteomes" id="UP000284403"/>
    </source>
</evidence>
<reference evidence="2 3" key="1">
    <citation type="journal article" date="2018" name="BMC Genomics">
        <title>Genomic comparison of Trypanosoma conorhini and Trypanosoma rangeli to Trypanosoma cruzi strains of high and low virulence.</title>
        <authorList>
            <person name="Bradwell K.R."/>
            <person name="Koparde V.N."/>
            <person name="Matveyev A.V."/>
            <person name="Serrano M.G."/>
            <person name="Alves J.M."/>
            <person name="Parikh H."/>
            <person name="Huang B."/>
            <person name="Lee V."/>
            <person name="Espinosa-Alvarez O."/>
            <person name="Ortiz P.A."/>
            <person name="Costa-Martins A.G."/>
            <person name="Teixeira M.M."/>
            <person name="Buck G.A."/>
        </authorList>
    </citation>
    <scope>NUCLEOTIDE SEQUENCE [LARGE SCALE GENOMIC DNA]</scope>
    <source>
        <strain evidence="2 3">025E</strain>
    </source>
</reference>
<dbReference type="EMBL" id="MKKU01001065">
    <property type="protein sequence ID" value="RNE98104.1"/>
    <property type="molecule type" value="Genomic_DNA"/>
</dbReference>
<proteinExistence type="predicted"/>
<name>A0A422MXX9_9TRYP</name>
<dbReference type="AlphaFoldDB" id="A0A422MXX9"/>
<dbReference type="RefSeq" id="XP_029223765.1">
    <property type="nucleotide sequence ID" value="XM_029376114.1"/>
</dbReference>
<keyword evidence="3" id="KW-1185">Reference proteome</keyword>
<feature type="region of interest" description="Disordered" evidence="1">
    <location>
        <begin position="77"/>
        <end position="109"/>
    </location>
</feature>
<dbReference type="GeneID" id="40322905"/>
<dbReference type="Proteomes" id="UP000284403">
    <property type="component" value="Unassembled WGS sequence"/>
</dbReference>
<accession>A0A422MXX9</accession>
<protein>
    <submittedName>
        <fullName evidence="2">Uncharacterized protein</fullName>
    </submittedName>
</protein>